<dbReference type="GO" id="GO:0005886">
    <property type="term" value="C:plasma membrane"/>
    <property type="evidence" value="ECO:0007669"/>
    <property type="project" value="UniProtKB-SubCell"/>
</dbReference>
<feature type="transmembrane region" description="Helical" evidence="9">
    <location>
        <begin position="375"/>
        <end position="392"/>
    </location>
</feature>
<evidence type="ECO:0000256" key="9">
    <source>
        <dbReference type="SAM" id="Phobius"/>
    </source>
</evidence>
<feature type="transmembrane region" description="Helical" evidence="9">
    <location>
        <begin position="524"/>
        <end position="550"/>
    </location>
</feature>
<reference evidence="11" key="1">
    <citation type="submission" date="2020-08" db="EMBL/GenBank/DDBJ databases">
        <title>Whole genome shotgun sequence of Actinocatenispora sera NBRC 101916.</title>
        <authorList>
            <person name="Komaki H."/>
            <person name="Tamura T."/>
        </authorList>
    </citation>
    <scope>NUCLEOTIDE SEQUENCE</scope>
    <source>
        <strain evidence="11">NBRC 101916</strain>
    </source>
</reference>
<gene>
    <name evidence="11" type="ORF">Asera_58520</name>
</gene>
<evidence type="ECO:0000313" key="11">
    <source>
        <dbReference type="EMBL" id="BCJ31744.1"/>
    </source>
</evidence>
<feature type="transmembrane region" description="Helical" evidence="9">
    <location>
        <begin position="164"/>
        <end position="188"/>
    </location>
</feature>
<dbReference type="PANTHER" id="PTHR42703">
    <property type="entry name" value="NADH DEHYDROGENASE"/>
    <property type="match status" value="1"/>
</dbReference>
<evidence type="ECO:0000256" key="6">
    <source>
        <dbReference type="ARBA" id="ARBA00023136"/>
    </source>
</evidence>
<feature type="domain" description="NADH:quinone oxidoreductase/Mrp antiporter transmembrane" evidence="10">
    <location>
        <begin position="129"/>
        <end position="422"/>
    </location>
</feature>
<feature type="transmembrane region" description="Helical" evidence="9">
    <location>
        <begin position="208"/>
        <end position="232"/>
    </location>
</feature>
<evidence type="ECO:0000256" key="5">
    <source>
        <dbReference type="ARBA" id="ARBA00022989"/>
    </source>
</evidence>
<feature type="transmembrane region" description="Helical" evidence="9">
    <location>
        <begin position="73"/>
        <end position="100"/>
    </location>
</feature>
<evidence type="ECO:0000256" key="3">
    <source>
        <dbReference type="ARBA" id="ARBA00022475"/>
    </source>
</evidence>
<feature type="transmembrane region" description="Helical" evidence="9">
    <location>
        <begin position="33"/>
        <end position="53"/>
    </location>
</feature>
<dbReference type="Pfam" id="PF00361">
    <property type="entry name" value="Proton_antipo_M"/>
    <property type="match status" value="1"/>
</dbReference>
<evidence type="ECO:0000256" key="8">
    <source>
        <dbReference type="SAM" id="MobiDB-lite"/>
    </source>
</evidence>
<name>A0A810L884_9ACTN</name>
<feature type="transmembrane region" description="Helical" evidence="9">
    <location>
        <begin position="467"/>
        <end position="486"/>
    </location>
</feature>
<evidence type="ECO:0000256" key="7">
    <source>
        <dbReference type="RuleBase" id="RU000320"/>
    </source>
</evidence>
<accession>A0A810L884</accession>
<dbReference type="PROSITE" id="PS51257">
    <property type="entry name" value="PROKAR_LIPOPROTEIN"/>
    <property type="match status" value="1"/>
</dbReference>
<dbReference type="InterPro" id="IPR050586">
    <property type="entry name" value="CPA3_Na-H_Antiporter_D"/>
</dbReference>
<feature type="region of interest" description="Disordered" evidence="8">
    <location>
        <begin position="440"/>
        <end position="462"/>
    </location>
</feature>
<protein>
    <recommendedName>
        <fullName evidence="10">NADH:quinone oxidoreductase/Mrp antiporter transmembrane domain-containing protein</fullName>
    </recommendedName>
</protein>
<feature type="transmembrane region" description="Helical" evidence="9">
    <location>
        <begin position="277"/>
        <end position="298"/>
    </location>
</feature>
<dbReference type="PANTHER" id="PTHR42703:SF1">
    <property type="entry name" value="NA(+)_H(+) ANTIPORTER SUBUNIT D1"/>
    <property type="match status" value="1"/>
</dbReference>
<feature type="transmembrane region" description="Helical" evidence="9">
    <location>
        <begin position="330"/>
        <end position="354"/>
    </location>
</feature>
<dbReference type="InterPro" id="IPR001750">
    <property type="entry name" value="ND/Mrp_TM"/>
</dbReference>
<keyword evidence="12" id="KW-1185">Reference proteome</keyword>
<keyword evidence="6 9" id="KW-0472">Membrane</keyword>
<evidence type="ECO:0000256" key="1">
    <source>
        <dbReference type="ARBA" id="ARBA00004651"/>
    </source>
</evidence>
<proteinExistence type="inferred from homology"/>
<sequence length="598" mass="61838">MRALVPLSFVLPVLVGCVVLAFRRWLPRIVTDLICVATAATVAACTGLLAAAAGGGRIVEWMGGFTPHRGYSVGIVLVVDPLGAGVACLAAVLTGCALLYGWRYLSDAGEHYHVLMLLFLAAMVAFACAGDLFTLFVFFELMGAVAYALTGMRIEEPESVQGGLTFGVVNSLGAYLTLMGIGVLYARYGQLGLAQLGAAIGAARPDPVLVAAFCLACCGFLVKAAVVPMHFWLADAHAVAPTPVCVLFSGVMVELGVYAVTRIYWVVFATALPAATIGRALLVFGVLTALLGAVMCVSQRHLKRLLAYSTVAHLGLFLVGVATLDADGLAGTAVYVLGHSGVKAALFLLAGILLNRYRSVDEAYLHGRAGLRSPVGWLYLLAGLALAGVPPFGPGLGKALTEEAAGAGHPWLVWLFVAVSALTGGAVLRSGLRIFAGLGRPPGGGDEETTGRSEESETTGPVRGTPVTMLVATCLLLGGGLVVGTVPGLARACGRAAAATVDTLGYRDEVLHGALWPLAEVPDAYWSVSGVLLGLLSAVLAVGVALLALARLPARLRRMLHPLGPVLVGLHRLHSGHVGDYVAWLFLGTAALAALVAW</sequence>
<keyword evidence="3" id="KW-1003">Cell membrane</keyword>
<dbReference type="OrthoDB" id="9768329at2"/>
<feature type="transmembrane region" description="Helical" evidence="9">
    <location>
        <begin position="412"/>
        <end position="432"/>
    </location>
</feature>
<dbReference type="EMBL" id="AP023354">
    <property type="protein sequence ID" value="BCJ31744.1"/>
    <property type="molecule type" value="Genomic_DNA"/>
</dbReference>
<evidence type="ECO:0000256" key="2">
    <source>
        <dbReference type="ARBA" id="ARBA00005346"/>
    </source>
</evidence>
<comment type="subcellular location">
    <subcellularLocation>
        <location evidence="1">Cell membrane</location>
        <topology evidence="1">Multi-pass membrane protein</topology>
    </subcellularLocation>
    <subcellularLocation>
        <location evidence="7">Membrane</location>
        <topology evidence="7">Multi-pass membrane protein</topology>
    </subcellularLocation>
</comment>
<organism evidence="11 12">
    <name type="scientific">Actinocatenispora sera</name>
    <dbReference type="NCBI Taxonomy" id="390989"/>
    <lineage>
        <taxon>Bacteria</taxon>
        <taxon>Bacillati</taxon>
        <taxon>Actinomycetota</taxon>
        <taxon>Actinomycetes</taxon>
        <taxon>Micromonosporales</taxon>
        <taxon>Micromonosporaceae</taxon>
        <taxon>Actinocatenispora</taxon>
    </lineage>
</organism>
<dbReference type="Proteomes" id="UP000680750">
    <property type="component" value="Chromosome"/>
</dbReference>
<dbReference type="KEGG" id="aser:Asera_58520"/>
<feature type="transmembrane region" description="Helical" evidence="9">
    <location>
        <begin position="305"/>
        <end position="324"/>
    </location>
</feature>
<dbReference type="AlphaFoldDB" id="A0A810L884"/>
<evidence type="ECO:0000256" key="4">
    <source>
        <dbReference type="ARBA" id="ARBA00022692"/>
    </source>
</evidence>
<keyword evidence="4 7" id="KW-0812">Transmembrane</keyword>
<evidence type="ECO:0000313" key="12">
    <source>
        <dbReference type="Proteomes" id="UP000680750"/>
    </source>
</evidence>
<dbReference type="RefSeq" id="WP_030443975.1">
    <property type="nucleotide sequence ID" value="NZ_AP023354.1"/>
</dbReference>
<feature type="transmembrane region" description="Helical" evidence="9">
    <location>
        <begin position="6"/>
        <end position="26"/>
    </location>
</feature>
<feature type="transmembrane region" description="Helical" evidence="9">
    <location>
        <begin position="112"/>
        <end position="129"/>
    </location>
</feature>
<feature type="transmembrane region" description="Helical" evidence="9">
    <location>
        <begin position="244"/>
        <end position="265"/>
    </location>
</feature>
<feature type="transmembrane region" description="Helical" evidence="9">
    <location>
        <begin position="135"/>
        <end position="152"/>
    </location>
</feature>
<comment type="similarity">
    <text evidence="2">Belongs to the CPA3 antiporters (TC 2.A.63) subunit D family.</text>
</comment>
<evidence type="ECO:0000259" key="10">
    <source>
        <dbReference type="Pfam" id="PF00361"/>
    </source>
</evidence>
<keyword evidence="5 9" id="KW-1133">Transmembrane helix</keyword>